<dbReference type="Gene3D" id="3.20.20.300">
    <property type="entry name" value="Glycoside hydrolase, family 3, N-terminal domain"/>
    <property type="match status" value="1"/>
</dbReference>
<keyword evidence="6" id="KW-0326">Glycosidase</keyword>
<dbReference type="InterPro" id="IPR036881">
    <property type="entry name" value="Glyco_hydro_3_C_sf"/>
</dbReference>
<dbReference type="FunFam" id="2.60.40.10:FF:000495">
    <property type="entry name" value="Periplasmic beta-glucosidase"/>
    <property type="match status" value="1"/>
</dbReference>
<accession>A0A231GU40</accession>
<dbReference type="InterPro" id="IPR017853">
    <property type="entry name" value="GH"/>
</dbReference>
<dbReference type="InterPro" id="IPR013783">
    <property type="entry name" value="Ig-like_fold"/>
</dbReference>
<sequence length="534" mass="56018">MLTEILREEWGFDGAVVSDWGAVHNRVAALAAGLDLEMPGNPRSAEEIVAAVRSGALTPDLVAAAARRVAALAEAQPTAAGDAEISVDLDAHHALARELAAECVVLLKNDGGLLPLGPDLGTIAVIGTFASEPRYQGGGSSHINPTRVDEPLAAIRELATARDQTVHYAAGLDSGALAAAAGSDVAVVFAGLAETTESEGYDRRGIELPAEQIAMIRAVAAVAKRTVVVLSHGGVVSLEGWHDEVDAILDGFLLGQAGGGALADLLFGVAAPSGRLAETIPLRLQDNPSYLNFPGEAGQVRYGEGVMVGYRYYGTVGLPVRYPFGHGLTYTEFAVSGLEVDVHGPDTATARVTVTNIGDRAGKYVVQLYVATSAGPVRRPARELRAFTKVALDPGAAQTVELALDRRAFAYYDVERGDWAVAGGEYVVQIGENAERIVAERAVSLAGDAQLLELSLESTVGEWFGHPTVGPRLLESMAAGLTDEQRQEAEANMHLLEMISSMPMSQFVAFTGVELKDDALHSLIELSRTAPAGA</sequence>
<comment type="function">
    <text evidence="3">Catalyzes the hydrolysis of a non-reducing terminal alpha-L-arabinopyranosidic linkage in ginsenoside Rb2 (alpha-L-arabinopyranosyl-(1-&gt;6)-alpha-D-glucopyranosyl) to release alpha-D-glucopyranosyl (Rd). It is not able to hydrolyze alpha-L-arabinofuranosyl-(1-&gt;6)-alpha-D-glucopyranosyl (Rc).</text>
</comment>
<comment type="caution">
    <text evidence="6">The sequence shown here is derived from an EMBL/GenBank/DDBJ whole genome shotgun (WGS) entry which is preliminary data.</text>
</comment>
<dbReference type="GO" id="GO:0005975">
    <property type="term" value="P:carbohydrate metabolic process"/>
    <property type="evidence" value="ECO:0007669"/>
    <property type="project" value="InterPro"/>
</dbReference>
<dbReference type="Proteomes" id="UP000215506">
    <property type="component" value="Unassembled WGS sequence"/>
</dbReference>
<name>A0A231GU40_9NOCA</name>
<dbReference type="Gene3D" id="3.40.50.1700">
    <property type="entry name" value="Glycoside hydrolase family 3 C-terminal domain"/>
    <property type="match status" value="1"/>
</dbReference>
<dbReference type="PANTHER" id="PTHR42715:SF10">
    <property type="entry name" value="BETA-GLUCOSIDASE"/>
    <property type="match status" value="1"/>
</dbReference>
<dbReference type="InterPro" id="IPR026891">
    <property type="entry name" value="Fn3-like"/>
</dbReference>
<dbReference type="PANTHER" id="PTHR42715">
    <property type="entry name" value="BETA-GLUCOSIDASE"/>
    <property type="match status" value="1"/>
</dbReference>
<feature type="domain" description="Fibronectin type III-like" evidence="5">
    <location>
        <begin position="364"/>
        <end position="434"/>
    </location>
</feature>
<dbReference type="InterPro" id="IPR050288">
    <property type="entry name" value="Cellulose_deg_GH3"/>
</dbReference>
<dbReference type="SUPFAM" id="SSF51445">
    <property type="entry name" value="(Trans)glycosidases"/>
    <property type="match status" value="1"/>
</dbReference>
<dbReference type="GO" id="GO:0008422">
    <property type="term" value="F:beta-glucosidase activity"/>
    <property type="evidence" value="ECO:0007669"/>
    <property type="project" value="UniProtKB-ARBA"/>
</dbReference>
<evidence type="ECO:0000256" key="2">
    <source>
        <dbReference type="ARBA" id="ARBA00022801"/>
    </source>
</evidence>
<dbReference type="EMBL" id="NGAF01000040">
    <property type="protein sequence ID" value="OXR40143.1"/>
    <property type="molecule type" value="Genomic_DNA"/>
</dbReference>
<protein>
    <recommendedName>
        <fullName evidence="4">Exo-alpha-(1-&gt;6)-L-arabinopyranosidase</fullName>
    </recommendedName>
</protein>
<evidence type="ECO:0000256" key="3">
    <source>
        <dbReference type="ARBA" id="ARBA00058905"/>
    </source>
</evidence>
<evidence type="ECO:0000313" key="6">
    <source>
        <dbReference type="EMBL" id="OXR40143.1"/>
    </source>
</evidence>
<dbReference type="InterPro" id="IPR001764">
    <property type="entry name" value="Glyco_hydro_3_N"/>
</dbReference>
<comment type="similarity">
    <text evidence="1">Belongs to the glycosyl hydrolase 3 family.</text>
</comment>
<dbReference type="InterPro" id="IPR002772">
    <property type="entry name" value="Glyco_hydro_3_C"/>
</dbReference>
<dbReference type="Gene3D" id="2.60.40.10">
    <property type="entry name" value="Immunoglobulins"/>
    <property type="match status" value="1"/>
</dbReference>
<evidence type="ECO:0000259" key="5">
    <source>
        <dbReference type="SMART" id="SM01217"/>
    </source>
</evidence>
<dbReference type="SUPFAM" id="SSF52279">
    <property type="entry name" value="Beta-D-glucan exohydrolase, C-terminal domain"/>
    <property type="match status" value="1"/>
</dbReference>
<dbReference type="Pfam" id="PF00933">
    <property type="entry name" value="Glyco_hydro_3"/>
    <property type="match status" value="1"/>
</dbReference>
<gene>
    <name evidence="6" type="primary">bglB_2</name>
    <name evidence="6" type="ORF">B7C42_07807</name>
</gene>
<dbReference type="Pfam" id="PF14310">
    <property type="entry name" value="Fn3-like"/>
    <property type="match status" value="1"/>
</dbReference>
<dbReference type="Pfam" id="PF01915">
    <property type="entry name" value="Glyco_hydro_3_C"/>
    <property type="match status" value="1"/>
</dbReference>
<keyword evidence="2 6" id="KW-0378">Hydrolase</keyword>
<proteinExistence type="inferred from homology"/>
<evidence type="ECO:0000313" key="7">
    <source>
        <dbReference type="Proteomes" id="UP000215506"/>
    </source>
</evidence>
<evidence type="ECO:0000256" key="4">
    <source>
        <dbReference type="ARBA" id="ARBA00074219"/>
    </source>
</evidence>
<organism evidence="6 7">
    <name type="scientific">Nocardia cerradoensis</name>
    <dbReference type="NCBI Taxonomy" id="85688"/>
    <lineage>
        <taxon>Bacteria</taxon>
        <taxon>Bacillati</taxon>
        <taxon>Actinomycetota</taxon>
        <taxon>Actinomycetes</taxon>
        <taxon>Mycobacteriales</taxon>
        <taxon>Nocardiaceae</taxon>
        <taxon>Nocardia</taxon>
    </lineage>
</organism>
<evidence type="ECO:0000256" key="1">
    <source>
        <dbReference type="ARBA" id="ARBA00005336"/>
    </source>
</evidence>
<reference evidence="6 7" key="1">
    <citation type="submission" date="2017-07" db="EMBL/GenBank/DDBJ databases">
        <title>First draft Genome Sequence of Nocardia cerradoensis isolated from human infection.</title>
        <authorList>
            <person name="Carrasco G."/>
        </authorList>
    </citation>
    <scope>NUCLEOTIDE SEQUENCE [LARGE SCALE GENOMIC DNA]</scope>
    <source>
        <strain evidence="6 7">CNM20130759</strain>
    </source>
</reference>
<dbReference type="AlphaFoldDB" id="A0A231GU40"/>
<keyword evidence="7" id="KW-1185">Reference proteome</keyword>
<dbReference type="SMART" id="SM01217">
    <property type="entry name" value="Fn3_like"/>
    <property type="match status" value="1"/>
</dbReference>
<dbReference type="InterPro" id="IPR036962">
    <property type="entry name" value="Glyco_hydro_3_N_sf"/>
</dbReference>